<evidence type="ECO:0000313" key="1">
    <source>
        <dbReference type="EMBL" id="CAK5280518.1"/>
    </source>
</evidence>
<evidence type="ECO:0000313" key="2">
    <source>
        <dbReference type="Proteomes" id="UP001295794"/>
    </source>
</evidence>
<accession>A0AAD2HTI6</accession>
<sequence>MSGVYSNGCGRISLICQGGKPCNSKGGWFDGEGFKWYTIRKSGAVTDPGPAISSDQRGQRTSGASYLPRQMLAPQLLHLTVAPSFSVGEQGTQLLLQAQVSSIAAMRCTESAVEPSSLNHASGHQSDCAVFLHLREACRSRRPDFDKRRWRGLPGIRIVTAHTFPSFCGDNGRDSECSEGGGVKGY</sequence>
<reference evidence="1" key="1">
    <citation type="submission" date="2023-11" db="EMBL/GenBank/DDBJ databases">
        <authorList>
            <person name="De Vega J J."/>
            <person name="De Vega J J."/>
        </authorList>
    </citation>
    <scope>NUCLEOTIDE SEQUENCE</scope>
</reference>
<organism evidence="1 2">
    <name type="scientific">Mycena citricolor</name>
    <dbReference type="NCBI Taxonomy" id="2018698"/>
    <lineage>
        <taxon>Eukaryota</taxon>
        <taxon>Fungi</taxon>
        <taxon>Dikarya</taxon>
        <taxon>Basidiomycota</taxon>
        <taxon>Agaricomycotina</taxon>
        <taxon>Agaricomycetes</taxon>
        <taxon>Agaricomycetidae</taxon>
        <taxon>Agaricales</taxon>
        <taxon>Marasmiineae</taxon>
        <taxon>Mycenaceae</taxon>
        <taxon>Mycena</taxon>
    </lineage>
</organism>
<protein>
    <submittedName>
        <fullName evidence="1">Uncharacterized protein</fullName>
    </submittedName>
</protein>
<dbReference type="AlphaFoldDB" id="A0AAD2HTI6"/>
<name>A0AAD2HTI6_9AGAR</name>
<gene>
    <name evidence="1" type="ORF">MYCIT1_LOCUS31012</name>
</gene>
<keyword evidence="2" id="KW-1185">Reference proteome</keyword>
<proteinExistence type="predicted"/>
<dbReference type="Proteomes" id="UP001295794">
    <property type="component" value="Unassembled WGS sequence"/>
</dbReference>
<comment type="caution">
    <text evidence="1">The sequence shown here is derived from an EMBL/GenBank/DDBJ whole genome shotgun (WGS) entry which is preliminary data.</text>
</comment>
<dbReference type="EMBL" id="CAVNYO010000440">
    <property type="protein sequence ID" value="CAK5280518.1"/>
    <property type="molecule type" value="Genomic_DNA"/>
</dbReference>